<gene>
    <name evidence="3" type="ORF">T11_2220</name>
</gene>
<evidence type="ECO:0000256" key="2">
    <source>
        <dbReference type="SAM" id="Phobius"/>
    </source>
</evidence>
<feature type="region of interest" description="Disordered" evidence="1">
    <location>
        <begin position="1"/>
        <end position="23"/>
    </location>
</feature>
<comment type="caution">
    <text evidence="3">The sequence shown here is derived from an EMBL/GenBank/DDBJ whole genome shotgun (WGS) entry which is preliminary data.</text>
</comment>
<evidence type="ECO:0000256" key="1">
    <source>
        <dbReference type="SAM" id="MobiDB-lite"/>
    </source>
</evidence>
<evidence type="ECO:0000313" key="3">
    <source>
        <dbReference type="EMBL" id="KRZ05969.1"/>
    </source>
</evidence>
<dbReference type="AlphaFoldDB" id="A0A0V1H670"/>
<protein>
    <submittedName>
        <fullName evidence="3">Uncharacterized protein</fullName>
    </submittedName>
</protein>
<feature type="compositionally biased region" description="Polar residues" evidence="1">
    <location>
        <begin position="11"/>
        <end position="20"/>
    </location>
</feature>
<keyword evidence="2" id="KW-1133">Transmembrane helix</keyword>
<proteinExistence type="predicted"/>
<keyword evidence="4" id="KW-1185">Reference proteome</keyword>
<evidence type="ECO:0000313" key="4">
    <source>
        <dbReference type="Proteomes" id="UP000055024"/>
    </source>
</evidence>
<organism evidence="3 4">
    <name type="scientific">Trichinella zimbabwensis</name>
    <dbReference type="NCBI Taxonomy" id="268475"/>
    <lineage>
        <taxon>Eukaryota</taxon>
        <taxon>Metazoa</taxon>
        <taxon>Ecdysozoa</taxon>
        <taxon>Nematoda</taxon>
        <taxon>Enoplea</taxon>
        <taxon>Dorylaimia</taxon>
        <taxon>Trichinellida</taxon>
        <taxon>Trichinellidae</taxon>
        <taxon>Trichinella</taxon>
    </lineage>
</organism>
<name>A0A0V1H670_9BILA</name>
<accession>A0A0V1H670</accession>
<feature type="transmembrane region" description="Helical" evidence="2">
    <location>
        <begin position="55"/>
        <end position="77"/>
    </location>
</feature>
<reference evidence="3 4" key="1">
    <citation type="submission" date="2015-01" db="EMBL/GenBank/DDBJ databases">
        <title>Evolution of Trichinella species and genotypes.</title>
        <authorList>
            <person name="Korhonen P.K."/>
            <person name="Edoardo P."/>
            <person name="Giuseppe L.R."/>
            <person name="Gasser R.B."/>
        </authorList>
    </citation>
    <scope>NUCLEOTIDE SEQUENCE [LARGE SCALE GENOMIC DNA]</scope>
    <source>
        <strain evidence="3">ISS1029</strain>
    </source>
</reference>
<keyword evidence="2" id="KW-0812">Transmembrane</keyword>
<dbReference type="Proteomes" id="UP000055024">
    <property type="component" value="Unassembled WGS sequence"/>
</dbReference>
<sequence>MTNSKIRDSVGQGTQKSQTKYTEKNARKLTLSTTAIRENRIRSLEFSVKKLLHHYIFLLTLSSSMCIFMLVLVVLALTSKKIPGRFQFRISADKNCWRKDYIWYLIHQFLVMSQHNKQTNTVYETMPTNNFFTSQLKYVLAFSYWSLNALSIGPYYRCLIDFPCLTVH</sequence>
<dbReference type="EMBL" id="JYDP01000128">
    <property type="protein sequence ID" value="KRZ05969.1"/>
    <property type="molecule type" value="Genomic_DNA"/>
</dbReference>
<keyword evidence="2" id="KW-0472">Membrane</keyword>